<protein>
    <recommendedName>
        <fullName evidence="3">SLH domain-containing protein</fullName>
    </recommendedName>
</protein>
<dbReference type="Proteomes" id="UP000502677">
    <property type="component" value="Chromosome"/>
</dbReference>
<feature type="domain" description="SLH" evidence="3">
    <location>
        <begin position="797"/>
        <end position="864"/>
    </location>
</feature>
<dbReference type="Pfam" id="PF09134">
    <property type="entry name" value="Invasin_D3"/>
    <property type="match status" value="2"/>
</dbReference>
<organism evidence="4 5">
    <name type="scientific">Leucobacter viscericola</name>
    <dbReference type="NCBI Taxonomy" id="2714935"/>
    <lineage>
        <taxon>Bacteria</taxon>
        <taxon>Bacillati</taxon>
        <taxon>Actinomycetota</taxon>
        <taxon>Actinomycetes</taxon>
        <taxon>Micrococcales</taxon>
        <taxon>Microbacteriaceae</taxon>
        <taxon>Leucobacter</taxon>
    </lineage>
</organism>
<dbReference type="InterPro" id="IPR015217">
    <property type="entry name" value="Invasin_dom_3"/>
</dbReference>
<comment type="similarity">
    <text evidence="1">Belongs to the intimin/invasin family.</text>
</comment>
<feature type="region of interest" description="Disordered" evidence="2">
    <location>
        <begin position="1"/>
        <end position="20"/>
    </location>
</feature>
<dbReference type="EMBL" id="CP049863">
    <property type="protein sequence ID" value="QIK63893.1"/>
    <property type="molecule type" value="Genomic_DNA"/>
</dbReference>
<dbReference type="Pfam" id="PF17936">
    <property type="entry name" value="Big_6"/>
    <property type="match status" value="1"/>
</dbReference>
<dbReference type="KEGG" id="lvi:G7068_12320"/>
<dbReference type="RefSeq" id="WP_166292233.1">
    <property type="nucleotide sequence ID" value="NZ_CP049863.1"/>
</dbReference>
<keyword evidence="5" id="KW-1185">Reference proteome</keyword>
<dbReference type="InterPro" id="IPR003344">
    <property type="entry name" value="Big_1_dom"/>
</dbReference>
<dbReference type="InterPro" id="IPR013783">
    <property type="entry name" value="Ig-like_fold"/>
</dbReference>
<gene>
    <name evidence="4" type="ORF">G7068_12320</name>
</gene>
<feature type="domain" description="SLH" evidence="3">
    <location>
        <begin position="731"/>
        <end position="796"/>
    </location>
</feature>
<evidence type="ECO:0000256" key="1">
    <source>
        <dbReference type="ARBA" id="ARBA00010116"/>
    </source>
</evidence>
<dbReference type="Gene3D" id="2.60.120.200">
    <property type="match status" value="1"/>
</dbReference>
<accession>A0A6G7XH71</accession>
<name>A0A6G7XH71_9MICO</name>
<dbReference type="SUPFAM" id="SSF49899">
    <property type="entry name" value="Concanavalin A-like lectins/glucanases"/>
    <property type="match status" value="1"/>
</dbReference>
<evidence type="ECO:0000313" key="5">
    <source>
        <dbReference type="Proteomes" id="UP000502677"/>
    </source>
</evidence>
<dbReference type="SMART" id="SM00634">
    <property type="entry name" value="BID_1"/>
    <property type="match status" value="2"/>
</dbReference>
<dbReference type="InterPro" id="IPR008964">
    <property type="entry name" value="Invasin/intimin_cell_adhesion"/>
</dbReference>
<dbReference type="InterPro" id="IPR041498">
    <property type="entry name" value="Big_6"/>
</dbReference>
<proteinExistence type="inferred from homology"/>
<dbReference type="SUPFAM" id="SSF49373">
    <property type="entry name" value="Invasin/intimin cell-adhesion fragments"/>
    <property type="match status" value="2"/>
</dbReference>
<dbReference type="InterPro" id="IPR001119">
    <property type="entry name" value="SLH_dom"/>
</dbReference>
<evidence type="ECO:0000313" key="4">
    <source>
        <dbReference type="EMBL" id="QIK63893.1"/>
    </source>
</evidence>
<reference evidence="4 5" key="1">
    <citation type="submission" date="2020-03" db="EMBL/GenBank/DDBJ databases">
        <title>Leucobacter sp. nov., isolated from beetles.</title>
        <authorList>
            <person name="Hyun D.-W."/>
            <person name="Bae J.-W."/>
        </authorList>
    </citation>
    <scope>NUCLEOTIDE SEQUENCE [LARGE SCALE GENOMIC DNA]</scope>
    <source>
        <strain evidence="4 5">HDW9C</strain>
    </source>
</reference>
<evidence type="ECO:0000259" key="3">
    <source>
        <dbReference type="PROSITE" id="PS51272"/>
    </source>
</evidence>
<sequence length="924" mass="96889">MASETFPIVDPGAGPEGTVNSLWSLSGSDPESGKFTSDGWTRLTSNATQISTNLLKDSAFPSTTGFAAEFDYRMTGAADAGDGLTFYLVDGNQEVTSGGTGMGLGYASNDASKNSGVKGGYLGVGLDAAGWFNRSVTGSQTLCPLSGNGEAIVPGVFMRGPGNRECNLSQYPLLASYPTEDLRTSDDEGDPAQSDGPYKRVRMTVTPVQNGASVSVSLASSPSKNQSVGEFTEVLNTNVAAVTPATLKLGFSASTSAAAHRPGLYQDIRNIQISALTDLALTGGLVGNTGQGEPPALNPGDAVQLSYTATNLGPTTIGSPPDGVARVYLDLRNSILEQVSWSCTADGGATCGTPGESSPVVLTDWYGPKGSSVTVTVSGKVKTGVYSGEYPVIAVIPTNFADNTLDPASAAVQKNGAVIDSDISNNLVTTTLTVGQIPVASTSTISASPVSVTADGVSTSTITVKTREGNNNAMLTGGANVVLTPDFGSLSNVVDRGDGTYSAMWSSTTSGSATVKFSVNGVTSPSKAQIMFLPGAVDLQKSASTLTLDREIVHANGAATATATMTLKDTFGNTVTDSAAASQLHIRTDLGTMTPVISLGNGRYAAKVSSTIGGTANVSVDLGGSASTSTKSVEFIQVLAPTVKSANNTMVSGKSSKGYTVIIRNSAGKEIARGSVGNDGTYSIKLPARPAVSKGERLSVSAVDQNGFESPRVSVVAEGSDLPQKCMEPRRVPVFADTPLSHKFYTEIDWMECMNYSTGWRQAIGKSLYRPSDNLQRAAMAAFIYRLEAPKDYKAPKESPFADVHPGDSFYKEITWMYKEGLSTGYREAHGKPTFRPGGTLTREAMAAFIYRLESPAGYQAPKVSPLTDMKPGMNFYKEISWMYSEKLTTGNKTPSGREYRPKEDLSREAMSAFLYRLVTNYRA</sequence>
<dbReference type="InterPro" id="IPR013320">
    <property type="entry name" value="ConA-like_dom_sf"/>
</dbReference>
<dbReference type="AlphaFoldDB" id="A0A6G7XH71"/>
<dbReference type="Pfam" id="PF00395">
    <property type="entry name" value="SLH"/>
    <property type="match status" value="1"/>
</dbReference>
<dbReference type="GO" id="GO:0005975">
    <property type="term" value="P:carbohydrate metabolic process"/>
    <property type="evidence" value="ECO:0007669"/>
    <property type="project" value="UniProtKB-ARBA"/>
</dbReference>
<feature type="region of interest" description="Disordered" evidence="2">
    <location>
        <begin position="179"/>
        <end position="198"/>
    </location>
</feature>
<dbReference type="PROSITE" id="PS51272">
    <property type="entry name" value="SLH"/>
    <property type="match status" value="2"/>
</dbReference>
<evidence type="ECO:0000256" key="2">
    <source>
        <dbReference type="SAM" id="MobiDB-lite"/>
    </source>
</evidence>
<dbReference type="Gene3D" id="2.60.40.10">
    <property type="entry name" value="Immunoglobulins"/>
    <property type="match status" value="3"/>
</dbReference>